<sequence length="177" mass="19469">MAEQRTIARPYAKAAFEFAVEHKAIDKWGDMLGFASVVVQEPQMKEILSNADKTQLMADIFVNVCGDALDGHGQNLIRVMAENKRLGVLPSVCEQFMEFRSEYQKEIVVQVESAAELSQSQLQELSSALEKRFARNVQLECSVNSDLIAGMVITAGDTVIDSSVKGQLAKLSDTLKA</sequence>
<dbReference type="NCBIfam" id="NF004402">
    <property type="entry name" value="PRK05758.2-2"/>
    <property type="match status" value="1"/>
</dbReference>
<dbReference type="GO" id="GO:0046933">
    <property type="term" value="F:proton-transporting ATP synthase activity, rotational mechanism"/>
    <property type="evidence" value="ECO:0007669"/>
    <property type="project" value="UniProtKB-UniRule"/>
</dbReference>
<dbReference type="EMBL" id="SMGD01000014">
    <property type="protein sequence ID" value="TCK47389.1"/>
    <property type="molecule type" value="Genomic_DNA"/>
</dbReference>
<evidence type="ECO:0000256" key="4">
    <source>
        <dbReference type="ARBA" id="ARBA00023065"/>
    </source>
</evidence>
<keyword evidence="3 8" id="KW-0375">Hydrogen ion transport</keyword>
<dbReference type="OrthoDB" id="9816221at2"/>
<keyword evidence="4 8" id="KW-0406">Ion transport</keyword>
<evidence type="ECO:0000256" key="6">
    <source>
        <dbReference type="ARBA" id="ARBA00023196"/>
    </source>
</evidence>
<evidence type="ECO:0000313" key="10">
    <source>
        <dbReference type="Proteomes" id="UP000295565"/>
    </source>
</evidence>
<evidence type="ECO:0000256" key="3">
    <source>
        <dbReference type="ARBA" id="ARBA00022781"/>
    </source>
</evidence>
<protein>
    <recommendedName>
        <fullName evidence="8">ATP synthase subunit delta</fullName>
    </recommendedName>
    <alternativeName>
        <fullName evidence="8">ATP synthase F(1) sector subunit delta</fullName>
    </alternativeName>
    <alternativeName>
        <fullName evidence="8">F-type ATPase subunit delta</fullName>
        <shortName evidence="8">F-ATPase subunit delta</shortName>
    </alternativeName>
</protein>
<evidence type="ECO:0000256" key="2">
    <source>
        <dbReference type="ARBA" id="ARBA00022448"/>
    </source>
</evidence>
<dbReference type="AlphaFoldDB" id="A0A4R1JB82"/>
<evidence type="ECO:0000256" key="1">
    <source>
        <dbReference type="ARBA" id="ARBA00004370"/>
    </source>
</evidence>
<dbReference type="GO" id="GO:0045259">
    <property type="term" value="C:proton-transporting ATP synthase complex"/>
    <property type="evidence" value="ECO:0007669"/>
    <property type="project" value="UniProtKB-KW"/>
</dbReference>
<proteinExistence type="inferred from homology"/>
<keyword evidence="10" id="KW-1185">Reference proteome</keyword>
<dbReference type="PRINTS" id="PR00125">
    <property type="entry name" value="ATPASEDELTA"/>
</dbReference>
<dbReference type="NCBIfam" id="TIGR01145">
    <property type="entry name" value="ATP_synt_delta"/>
    <property type="match status" value="1"/>
</dbReference>
<name>A0A4R1JB82_9GAMM</name>
<keyword evidence="2 8" id="KW-0813">Transport</keyword>
<comment type="function">
    <text evidence="8">This protein is part of the stalk that links CF(0) to CF(1). It either transmits conformational changes from CF(0) to CF(1) or is implicated in proton conduction.</text>
</comment>
<comment type="similarity">
    <text evidence="8">Belongs to the ATPase delta chain family.</text>
</comment>
<accession>A0A4R1JB82</accession>
<dbReference type="PANTHER" id="PTHR11910">
    <property type="entry name" value="ATP SYNTHASE DELTA CHAIN"/>
    <property type="match status" value="1"/>
</dbReference>
<dbReference type="SUPFAM" id="SSF47928">
    <property type="entry name" value="N-terminal domain of the delta subunit of the F1F0-ATP synthase"/>
    <property type="match status" value="1"/>
</dbReference>
<organism evidence="9 10">
    <name type="scientific">Celerinatantimonas diazotrophica</name>
    <dbReference type="NCBI Taxonomy" id="412034"/>
    <lineage>
        <taxon>Bacteria</taxon>
        <taxon>Pseudomonadati</taxon>
        <taxon>Pseudomonadota</taxon>
        <taxon>Gammaproteobacteria</taxon>
        <taxon>Celerinatantimonadaceae</taxon>
        <taxon>Celerinatantimonas</taxon>
    </lineage>
</organism>
<dbReference type="InterPro" id="IPR026015">
    <property type="entry name" value="ATP_synth_OSCP/delta_N_sf"/>
</dbReference>
<dbReference type="GO" id="GO:0005886">
    <property type="term" value="C:plasma membrane"/>
    <property type="evidence" value="ECO:0007669"/>
    <property type="project" value="UniProtKB-SubCell"/>
</dbReference>
<evidence type="ECO:0000256" key="8">
    <source>
        <dbReference type="HAMAP-Rule" id="MF_01416"/>
    </source>
</evidence>
<comment type="caution">
    <text evidence="9">The sequence shown here is derived from an EMBL/GenBank/DDBJ whole genome shotgun (WGS) entry which is preliminary data.</text>
</comment>
<reference evidence="9 10" key="1">
    <citation type="submission" date="2019-03" db="EMBL/GenBank/DDBJ databases">
        <title>Genomic Encyclopedia of Type Strains, Phase IV (KMG-IV): sequencing the most valuable type-strain genomes for metagenomic binning, comparative biology and taxonomic classification.</title>
        <authorList>
            <person name="Goeker M."/>
        </authorList>
    </citation>
    <scope>NUCLEOTIDE SEQUENCE [LARGE SCALE GENOMIC DNA]</scope>
    <source>
        <strain evidence="9 10">DSM 18577</strain>
    </source>
</reference>
<dbReference type="RefSeq" id="WP_131913211.1">
    <property type="nucleotide sequence ID" value="NZ_OU594967.1"/>
</dbReference>
<evidence type="ECO:0000256" key="5">
    <source>
        <dbReference type="ARBA" id="ARBA00023136"/>
    </source>
</evidence>
<comment type="function">
    <text evidence="8">F(1)F(0) ATP synthase produces ATP from ADP in the presence of a proton or sodium gradient. F-type ATPases consist of two structural domains, F(1) containing the extramembraneous catalytic core and F(0) containing the membrane proton channel, linked together by a central stalk and a peripheral stalk. During catalysis, ATP synthesis in the catalytic domain of F(1) is coupled via a rotary mechanism of the central stalk subunits to proton translocation.</text>
</comment>
<dbReference type="InterPro" id="IPR000711">
    <property type="entry name" value="ATPase_OSCP/dsu"/>
</dbReference>
<evidence type="ECO:0000313" key="9">
    <source>
        <dbReference type="EMBL" id="TCK47389.1"/>
    </source>
</evidence>
<dbReference type="Pfam" id="PF00213">
    <property type="entry name" value="OSCP"/>
    <property type="match status" value="1"/>
</dbReference>
<dbReference type="Proteomes" id="UP000295565">
    <property type="component" value="Unassembled WGS sequence"/>
</dbReference>
<keyword evidence="8" id="KW-1003">Cell membrane</keyword>
<evidence type="ECO:0000256" key="7">
    <source>
        <dbReference type="ARBA" id="ARBA00023310"/>
    </source>
</evidence>
<comment type="subcellular location">
    <subcellularLocation>
        <location evidence="8">Cell membrane</location>
        <topology evidence="8">Peripheral membrane protein</topology>
    </subcellularLocation>
    <subcellularLocation>
        <location evidence="1">Membrane</location>
    </subcellularLocation>
</comment>
<keyword evidence="5 8" id="KW-0472">Membrane</keyword>
<dbReference type="NCBIfam" id="NF004404">
    <property type="entry name" value="PRK05758.2-5"/>
    <property type="match status" value="1"/>
</dbReference>
<gene>
    <name evidence="8" type="primary">atpH</name>
    <name evidence="9" type="ORF">EV690_2412</name>
</gene>
<keyword evidence="6 8" id="KW-0139">CF(1)</keyword>
<keyword evidence="7 8" id="KW-0066">ATP synthesis</keyword>
<dbReference type="HAMAP" id="MF_01416">
    <property type="entry name" value="ATP_synth_delta_bact"/>
    <property type="match status" value="1"/>
</dbReference>
<dbReference type="Gene3D" id="1.10.520.20">
    <property type="entry name" value="N-terminal domain of the delta subunit of the F1F0-ATP synthase"/>
    <property type="match status" value="1"/>
</dbReference>